<reference evidence="1" key="1">
    <citation type="journal article" date="2020" name="Microbiol. Resour. Announc.">
        <title>Complete Genome Sequence of Novel Psychrotolerant Legionella Strain TUM19329, Isolated from Antarctic Lake Sediment.</title>
        <authorList>
            <person name="Shimada S."/>
            <person name="Nakai R."/>
            <person name="Aoki K."/>
            <person name="Shimoeda N."/>
            <person name="Ohno G."/>
            <person name="Miyazaki Y."/>
            <person name="Kudoh S."/>
            <person name="Imura S."/>
            <person name="Watanabe K."/>
            <person name="Ishii Y."/>
            <person name="Tateda K."/>
        </authorList>
    </citation>
    <scope>NUCLEOTIDE SEQUENCE [LARGE SCALE GENOMIC DNA]</scope>
    <source>
        <strain evidence="1">TUM19329</strain>
    </source>
</reference>
<accession>A0A6F8T576</accession>
<name>A0A6F8T576_9GAMM</name>
<protein>
    <submittedName>
        <fullName evidence="1">Uncharacterized protein</fullName>
    </submittedName>
</protein>
<organism evidence="1 2">
    <name type="scientific">Legionella antarctica</name>
    <dbReference type="NCBI Taxonomy" id="2708020"/>
    <lineage>
        <taxon>Bacteria</taxon>
        <taxon>Pseudomonadati</taxon>
        <taxon>Pseudomonadota</taxon>
        <taxon>Gammaproteobacteria</taxon>
        <taxon>Legionellales</taxon>
        <taxon>Legionellaceae</taxon>
        <taxon>Legionella</taxon>
    </lineage>
</organism>
<dbReference type="AlphaFoldDB" id="A0A6F8T576"/>
<dbReference type="EMBL" id="AP022839">
    <property type="protein sequence ID" value="BCA95558.1"/>
    <property type="molecule type" value="Genomic_DNA"/>
</dbReference>
<sequence>MKQGAEIFSTVMDKLSKQYGYTKVVAAFQQPFSKENIKNNAAFVILLYQENLNHTDDEIGSVVKYLYSKNN</sequence>
<dbReference type="KEGG" id="lant:TUM19329_19190"/>
<evidence type="ECO:0000313" key="2">
    <source>
        <dbReference type="Proteomes" id="UP000502894"/>
    </source>
</evidence>
<dbReference type="Proteomes" id="UP000502894">
    <property type="component" value="Chromosome"/>
</dbReference>
<proteinExistence type="predicted"/>
<gene>
    <name evidence="1" type="ORF">TUM19329_19190</name>
</gene>
<keyword evidence="2" id="KW-1185">Reference proteome</keyword>
<dbReference type="RefSeq" id="WP_173237129.1">
    <property type="nucleotide sequence ID" value="NZ_AP022839.1"/>
</dbReference>
<evidence type="ECO:0000313" key="1">
    <source>
        <dbReference type="EMBL" id="BCA95558.1"/>
    </source>
</evidence>